<keyword evidence="6" id="KW-0997">Cell inner membrane</keyword>
<evidence type="ECO:0000256" key="12">
    <source>
        <dbReference type="ARBA" id="ARBA00034269"/>
    </source>
</evidence>
<comment type="similarity">
    <text evidence="2">Belongs to the CorA metal ion transporter (MIT) (TC 1.A.35) family.</text>
</comment>
<comment type="catalytic activity">
    <reaction evidence="12">
        <text>Mg(2+)(in) = Mg(2+)(out)</text>
        <dbReference type="Rhea" id="RHEA:29827"/>
        <dbReference type="ChEBI" id="CHEBI:18420"/>
    </reaction>
</comment>
<dbReference type="PANTHER" id="PTHR47685">
    <property type="entry name" value="MAGNESIUM TRANSPORT PROTEIN CORA"/>
    <property type="match status" value="1"/>
</dbReference>
<accession>A0A4R3JN09</accession>
<organism evidence="15 16">
    <name type="scientific">Primorskyibacter sedentarius</name>
    <dbReference type="NCBI Taxonomy" id="745311"/>
    <lineage>
        <taxon>Bacteria</taxon>
        <taxon>Pseudomonadati</taxon>
        <taxon>Pseudomonadota</taxon>
        <taxon>Alphaproteobacteria</taxon>
        <taxon>Rhodobacterales</taxon>
        <taxon>Roseobacteraceae</taxon>
        <taxon>Primorskyibacter</taxon>
    </lineage>
</organism>
<feature type="compositionally biased region" description="Basic and acidic residues" evidence="13">
    <location>
        <begin position="1"/>
        <end position="13"/>
    </location>
</feature>
<dbReference type="InterPro" id="IPR045863">
    <property type="entry name" value="CorA_TM1_TM2"/>
</dbReference>
<keyword evidence="7 14" id="KW-0812">Transmembrane</keyword>
<evidence type="ECO:0000256" key="11">
    <source>
        <dbReference type="ARBA" id="ARBA00023136"/>
    </source>
</evidence>
<keyword evidence="11 14" id="KW-0472">Membrane</keyword>
<dbReference type="Gene3D" id="3.30.460.20">
    <property type="entry name" value="CorA soluble domain-like"/>
    <property type="match status" value="1"/>
</dbReference>
<evidence type="ECO:0000256" key="7">
    <source>
        <dbReference type="ARBA" id="ARBA00022692"/>
    </source>
</evidence>
<evidence type="ECO:0000313" key="16">
    <source>
        <dbReference type="Proteomes" id="UP000295696"/>
    </source>
</evidence>
<dbReference type="AlphaFoldDB" id="A0A4R3JN09"/>
<dbReference type="RefSeq" id="WP_132242509.1">
    <property type="nucleotide sequence ID" value="NZ_SLZU01000002.1"/>
</dbReference>
<dbReference type="PANTHER" id="PTHR47685:SF1">
    <property type="entry name" value="MAGNESIUM TRANSPORT PROTEIN CORA"/>
    <property type="match status" value="1"/>
</dbReference>
<dbReference type="Proteomes" id="UP000295696">
    <property type="component" value="Unassembled WGS sequence"/>
</dbReference>
<feature type="transmembrane region" description="Helical" evidence="14">
    <location>
        <begin position="291"/>
        <end position="311"/>
    </location>
</feature>
<dbReference type="GO" id="GO:0015095">
    <property type="term" value="F:magnesium ion transmembrane transporter activity"/>
    <property type="evidence" value="ECO:0007669"/>
    <property type="project" value="TreeGrafter"/>
</dbReference>
<keyword evidence="5" id="KW-1003">Cell membrane</keyword>
<evidence type="ECO:0000256" key="9">
    <source>
        <dbReference type="ARBA" id="ARBA00022989"/>
    </source>
</evidence>
<evidence type="ECO:0000256" key="6">
    <source>
        <dbReference type="ARBA" id="ARBA00022519"/>
    </source>
</evidence>
<keyword evidence="9 14" id="KW-1133">Transmembrane helix</keyword>
<dbReference type="SUPFAM" id="SSF144083">
    <property type="entry name" value="Magnesium transport protein CorA, transmembrane region"/>
    <property type="match status" value="1"/>
</dbReference>
<dbReference type="SUPFAM" id="SSF143865">
    <property type="entry name" value="CorA soluble domain-like"/>
    <property type="match status" value="1"/>
</dbReference>
<dbReference type="InterPro" id="IPR045861">
    <property type="entry name" value="CorA_cytoplasmic_dom"/>
</dbReference>
<sequence length="317" mass="34685">MLKRYGHSDKTGPDGRPTGGWIDVVSPTPADEAEVETLLGIDIPTHDDIRSIEPSSRLYRDGDGVFAAAQIVLRGDSPSPRTMSVAFVLKRQTLLTVRYDDSKVFDLFAADCIRMPDTARSGEHGLIGLLEAIVDRTAELLETVGDAVDDMPERIHPAAGELGKRRDVAELQTVLAEIQLMHRRTAKARESLVSLGRMIGYLMVQPEFQGAEIGPRAKSVASDIVSLSDHASFVAQNIQFVLDAALGMVGIEQNAIVKFFSIVAVVLLPPTLIAGIYGMNFTAMPELSWPWGYPLALLAMTSSAILPYLWCRRRGWL</sequence>
<evidence type="ECO:0000256" key="3">
    <source>
        <dbReference type="ARBA" id="ARBA00019439"/>
    </source>
</evidence>
<dbReference type="OrthoDB" id="9803416at2"/>
<dbReference type="Gene3D" id="1.20.58.340">
    <property type="entry name" value="Magnesium transport protein CorA, transmembrane region"/>
    <property type="match status" value="2"/>
</dbReference>
<dbReference type="FunFam" id="1.20.58.340:FF:000001">
    <property type="entry name" value="Magnesium transport protein CorA"/>
    <property type="match status" value="1"/>
</dbReference>
<keyword evidence="10" id="KW-0406">Ion transport</keyword>
<evidence type="ECO:0000256" key="13">
    <source>
        <dbReference type="SAM" id="MobiDB-lite"/>
    </source>
</evidence>
<evidence type="ECO:0000256" key="1">
    <source>
        <dbReference type="ARBA" id="ARBA00004429"/>
    </source>
</evidence>
<keyword evidence="16" id="KW-1185">Reference proteome</keyword>
<evidence type="ECO:0000256" key="8">
    <source>
        <dbReference type="ARBA" id="ARBA00022842"/>
    </source>
</evidence>
<dbReference type="GO" id="GO:0005886">
    <property type="term" value="C:plasma membrane"/>
    <property type="evidence" value="ECO:0007669"/>
    <property type="project" value="UniProtKB-SubCell"/>
</dbReference>
<dbReference type="InterPro" id="IPR002523">
    <property type="entry name" value="MgTranspt_CorA/ZnTranspt_ZntB"/>
</dbReference>
<dbReference type="InterPro" id="IPR050829">
    <property type="entry name" value="CorA_MIT"/>
</dbReference>
<gene>
    <name evidence="15" type="ORF">EDD52_102252</name>
</gene>
<dbReference type="EMBL" id="SLZU01000002">
    <property type="protein sequence ID" value="TCS66435.1"/>
    <property type="molecule type" value="Genomic_DNA"/>
</dbReference>
<comment type="caution">
    <text evidence="15">The sequence shown here is derived from an EMBL/GenBank/DDBJ whole genome shotgun (WGS) entry which is preliminary data.</text>
</comment>
<evidence type="ECO:0000256" key="5">
    <source>
        <dbReference type="ARBA" id="ARBA00022475"/>
    </source>
</evidence>
<evidence type="ECO:0000256" key="2">
    <source>
        <dbReference type="ARBA" id="ARBA00009765"/>
    </source>
</evidence>
<evidence type="ECO:0000256" key="10">
    <source>
        <dbReference type="ARBA" id="ARBA00023065"/>
    </source>
</evidence>
<evidence type="ECO:0000313" key="15">
    <source>
        <dbReference type="EMBL" id="TCS66435.1"/>
    </source>
</evidence>
<feature type="transmembrane region" description="Helical" evidence="14">
    <location>
        <begin position="256"/>
        <end position="279"/>
    </location>
</feature>
<name>A0A4R3JN09_9RHOB</name>
<evidence type="ECO:0000256" key="4">
    <source>
        <dbReference type="ARBA" id="ARBA00022448"/>
    </source>
</evidence>
<comment type="subcellular location">
    <subcellularLocation>
        <location evidence="1">Cell inner membrane</location>
        <topology evidence="1">Multi-pass membrane protein</topology>
    </subcellularLocation>
</comment>
<keyword evidence="4" id="KW-0813">Transport</keyword>
<evidence type="ECO:0000256" key="14">
    <source>
        <dbReference type="SAM" id="Phobius"/>
    </source>
</evidence>
<dbReference type="Pfam" id="PF01544">
    <property type="entry name" value="CorA"/>
    <property type="match status" value="1"/>
</dbReference>
<keyword evidence="8" id="KW-0460">Magnesium</keyword>
<dbReference type="GO" id="GO:0015087">
    <property type="term" value="F:cobalt ion transmembrane transporter activity"/>
    <property type="evidence" value="ECO:0007669"/>
    <property type="project" value="TreeGrafter"/>
</dbReference>
<dbReference type="CDD" id="cd12837">
    <property type="entry name" value="EcCorA-like_u1"/>
    <property type="match status" value="1"/>
</dbReference>
<dbReference type="GO" id="GO:0015099">
    <property type="term" value="F:nickel cation transmembrane transporter activity"/>
    <property type="evidence" value="ECO:0007669"/>
    <property type="project" value="TreeGrafter"/>
</dbReference>
<feature type="region of interest" description="Disordered" evidence="13">
    <location>
        <begin position="1"/>
        <end position="20"/>
    </location>
</feature>
<proteinExistence type="inferred from homology"/>
<reference evidence="15 16" key="1">
    <citation type="submission" date="2019-03" db="EMBL/GenBank/DDBJ databases">
        <title>Genomic Encyclopedia of Type Strains, Phase IV (KMG-IV): sequencing the most valuable type-strain genomes for metagenomic binning, comparative biology and taxonomic classification.</title>
        <authorList>
            <person name="Goeker M."/>
        </authorList>
    </citation>
    <scope>NUCLEOTIDE SEQUENCE [LARGE SCALE GENOMIC DNA]</scope>
    <source>
        <strain evidence="15 16">DSM 104836</strain>
    </source>
</reference>
<protein>
    <recommendedName>
        <fullName evidence="3">Magnesium transport protein CorA</fullName>
    </recommendedName>
</protein>